<protein>
    <submittedName>
        <fullName evidence="6">Pirin family protein</fullName>
    </submittedName>
</protein>
<keyword evidence="2" id="KW-0479">Metal-binding</keyword>
<evidence type="ECO:0000313" key="6">
    <source>
        <dbReference type="EMBL" id="MVN20333.1"/>
    </source>
</evidence>
<dbReference type="GO" id="GO:0046872">
    <property type="term" value="F:metal ion binding"/>
    <property type="evidence" value="ECO:0007669"/>
    <property type="project" value="UniProtKB-KW"/>
</dbReference>
<dbReference type="EMBL" id="WPIK01000002">
    <property type="protein sequence ID" value="MVN20333.1"/>
    <property type="molecule type" value="Genomic_DNA"/>
</dbReference>
<keyword evidence="7" id="KW-1185">Reference proteome</keyword>
<dbReference type="InterPro" id="IPR003829">
    <property type="entry name" value="Pirin_N_dom"/>
</dbReference>
<dbReference type="PANTHER" id="PTHR43212:SF3">
    <property type="entry name" value="QUERCETIN 2,3-DIOXYGENASE"/>
    <property type="match status" value="1"/>
</dbReference>
<feature type="binding site" evidence="2">
    <location>
        <position position="105"/>
    </location>
    <ligand>
        <name>Fe cation</name>
        <dbReference type="ChEBI" id="CHEBI:24875"/>
    </ligand>
</feature>
<feature type="binding site" evidence="2">
    <location>
        <position position="103"/>
    </location>
    <ligand>
        <name>Fe cation</name>
        <dbReference type="ChEBI" id="CHEBI:24875"/>
    </ligand>
</feature>
<keyword evidence="2" id="KW-0408">Iron</keyword>
<organism evidence="6 7">
    <name type="scientific">Mucilaginibacter arboris</name>
    <dbReference type="NCBI Taxonomy" id="2682090"/>
    <lineage>
        <taxon>Bacteria</taxon>
        <taxon>Pseudomonadati</taxon>
        <taxon>Bacteroidota</taxon>
        <taxon>Sphingobacteriia</taxon>
        <taxon>Sphingobacteriales</taxon>
        <taxon>Sphingobacteriaceae</taxon>
        <taxon>Mucilaginibacter</taxon>
    </lineage>
</organism>
<dbReference type="Pfam" id="PF02678">
    <property type="entry name" value="Pirin"/>
    <property type="match status" value="1"/>
</dbReference>
<dbReference type="CDD" id="cd02910">
    <property type="entry name" value="cupin_Yhhw_N"/>
    <property type="match status" value="1"/>
</dbReference>
<dbReference type="SUPFAM" id="SSF51182">
    <property type="entry name" value="RmlC-like cupins"/>
    <property type="match status" value="1"/>
</dbReference>
<evidence type="ECO:0000256" key="1">
    <source>
        <dbReference type="ARBA" id="ARBA00008416"/>
    </source>
</evidence>
<comment type="cofactor">
    <cofactor evidence="2">
        <name>Fe cation</name>
        <dbReference type="ChEBI" id="CHEBI:24875"/>
    </cofactor>
    <text evidence="2">Binds 1 Fe cation per subunit.</text>
</comment>
<dbReference type="InterPro" id="IPR041602">
    <property type="entry name" value="Quercetinase_C"/>
</dbReference>
<evidence type="ECO:0000313" key="7">
    <source>
        <dbReference type="Proteomes" id="UP000462014"/>
    </source>
</evidence>
<dbReference type="InterPro" id="IPR012093">
    <property type="entry name" value="Pirin"/>
</dbReference>
<evidence type="ECO:0000256" key="3">
    <source>
        <dbReference type="RuleBase" id="RU003457"/>
    </source>
</evidence>
<gene>
    <name evidence="6" type="ORF">GO621_02130</name>
</gene>
<evidence type="ECO:0000259" key="5">
    <source>
        <dbReference type="Pfam" id="PF17954"/>
    </source>
</evidence>
<feature type="binding site" evidence="2">
    <location>
        <position position="61"/>
    </location>
    <ligand>
        <name>Fe cation</name>
        <dbReference type="ChEBI" id="CHEBI:24875"/>
    </ligand>
</feature>
<dbReference type="RefSeq" id="WP_157563761.1">
    <property type="nucleotide sequence ID" value="NZ_WPIK01000002.1"/>
</dbReference>
<feature type="domain" description="Pirin N-terminal" evidence="4">
    <location>
        <begin position="9"/>
        <end position="121"/>
    </location>
</feature>
<dbReference type="AlphaFoldDB" id="A0A7K1SSP7"/>
<reference evidence="6 7" key="1">
    <citation type="submission" date="2019-12" db="EMBL/GenBank/DDBJ databases">
        <title>Mucilaginibacter sp. HMF7410 genome sequencing and assembly.</title>
        <authorList>
            <person name="Kang H."/>
            <person name="Cha I."/>
            <person name="Kim H."/>
            <person name="Joh K."/>
        </authorList>
    </citation>
    <scope>NUCLEOTIDE SEQUENCE [LARGE SCALE GENOMIC DNA]</scope>
    <source>
        <strain evidence="6 7">HMF7410</strain>
    </source>
</reference>
<dbReference type="Proteomes" id="UP000462014">
    <property type="component" value="Unassembled WGS sequence"/>
</dbReference>
<dbReference type="InterPro" id="IPR014710">
    <property type="entry name" value="RmlC-like_jellyroll"/>
</dbReference>
<feature type="binding site" evidence="2">
    <location>
        <position position="59"/>
    </location>
    <ligand>
        <name>Fe cation</name>
        <dbReference type="ChEBI" id="CHEBI:24875"/>
    </ligand>
</feature>
<comment type="similarity">
    <text evidence="1 3">Belongs to the pirin family.</text>
</comment>
<sequence length="239" mass="26886">MTNTVLHTANSRGHANHGWLDSYHTFSFANYYNPERINFGALRVLNDDTVAGGRGFGSHPHDNMEIVSIPLEGDLEHQDNLGNVAVIRKGDVQIISAGTGVFHSEKNKNPDKPVQFLQIWLYPNKLNGTPRYDQVSLDVKDRHNNFQQILSPNPDDAGVWIQQDAWFSLGKFDQGFQTNYHLKKTDNGVYAFVLEGDVTINGQQLHRRDGFGIWNVDQLHFTADSAGAEVLLMDIPMNI</sequence>
<feature type="domain" description="Quercetin 2,3-dioxygenase C-terminal cupin" evidence="5">
    <location>
        <begin position="149"/>
        <end position="235"/>
    </location>
</feature>
<proteinExistence type="inferred from homology"/>
<dbReference type="PIRSF" id="PIRSF006232">
    <property type="entry name" value="Pirin"/>
    <property type="match status" value="1"/>
</dbReference>
<name>A0A7K1SSP7_9SPHI</name>
<dbReference type="PANTHER" id="PTHR43212">
    <property type="entry name" value="QUERCETIN 2,3-DIOXYGENASE"/>
    <property type="match status" value="1"/>
</dbReference>
<accession>A0A7K1SSP7</accession>
<evidence type="ECO:0000259" key="4">
    <source>
        <dbReference type="Pfam" id="PF02678"/>
    </source>
</evidence>
<dbReference type="Pfam" id="PF17954">
    <property type="entry name" value="Pirin_C_2"/>
    <property type="match status" value="1"/>
</dbReference>
<dbReference type="InterPro" id="IPR011051">
    <property type="entry name" value="RmlC_Cupin_sf"/>
</dbReference>
<dbReference type="Gene3D" id="2.60.120.10">
    <property type="entry name" value="Jelly Rolls"/>
    <property type="match status" value="2"/>
</dbReference>
<evidence type="ECO:0000256" key="2">
    <source>
        <dbReference type="PIRSR" id="PIRSR006232-1"/>
    </source>
</evidence>
<comment type="caution">
    <text evidence="6">The sequence shown here is derived from an EMBL/GenBank/DDBJ whole genome shotgun (WGS) entry which is preliminary data.</text>
</comment>